<evidence type="ECO:0000256" key="3">
    <source>
        <dbReference type="ARBA" id="ARBA00011952"/>
    </source>
</evidence>
<evidence type="ECO:0000256" key="2">
    <source>
        <dbReference type="ARBA" id="ARBA00006604"/>
    </source>
</evidence>
<dbReference type="GO" id="GO:0051156">
    <property type="term" value="P:glucose 6-phosphate metabolic process"/>
    <property type="evidence" value="ECO:0007669"/>
    <property type="project" value="TreeGrafter"/>
</dbReference>
<dbReference type="CDD" id="cd05016">
    <property type="entry name" value="SIS_PGI_2"/>
    <property type="match status" value="1"/>
</dbReference>
<dbReference type="InterPro" id="IPR001672">
    <property type="entry name" value="G6P_Isomerase"/>
</dbReference>
<dbReference type="GO" id="GO:0006094">
    <property type="term" value="P:gluconeogenesis"/>
    <property type="evidence" value="ECO:0007669"/>
    <property type="project" value="UniProtKB-KW"/>
</dbReference>
<keyword evidence="4" id="KW-0312">Gluconeogenesis</keyword>
<protein>
    <recommendedName>
        <fullName evidence="3">glucose-6-phosphate isomerase</fullName>
        <ecNumber evidence="3">5.3.1.9</ecNumber>
    </recommendedName>
</protein>
<dbReference type="InterPro" id="IPR035482">
    <property type="entry name" value="SIS_PGI_2"/>
</dbReference>
<dbReference type="GO" id="GO:0097367">
    <property type="term" value="F:carbohydrate derivative binding"/>
    <property type="evidence" value="ECO:0007669"/>
    <property type="project" value="InterPro"/>
</dbReference>
<organism evidence="8">
    <name type="scientific">marine metagenome</name>
    <dbReference type="NCBI Taxonomy" id="408172"/>
    <lineage>
        <taxon>unclassified sequences</taxon>
        <taxon>metagenomes</taxon>
        <taxon>ecological metagenomes</taxon>
    </lineage>
</organism>
<evidence type="ECO:0000256" key="4">
    <source>
        <dbReference type="ARBA" id="ARBA00022432"/>
    </source>
</evidence>
<comment type="catalytic activity">
    <reaction evidence="7">
        <text>alpha-D-glucose 6-phosphate = beta-D-fructose 6-phosphate</text>
        <dbReference type="Rhea" id="RHEA:11816"/>
        <dbReference type="ChEBI" id="CHEBI:57634"/>
        <dbReference type="ChEBI" id="CHEBI:58225"/>
        <dbReference type="EC" id="5.3.1.9"/>
    </reaction>
</comment>
<dbReference type="Pfam" id="PF00342">
    <property type="entry name" value="PGI"/>
    <property type="match status" value="1"/>
</dbReference>
<proteinExistence type="inferred from homology"/>
<evidence type="ECO:0000256" key="7">
    <source>
        <dbReference type="ARBA" id="ARBA00029321"/>
    </source>
</evidence>
<keyword evidence="6" id="KW-0413">Isomerase</keyword>
<comment type="similarity">
    <text evidence="2">Belongs to the GPI family.</text>
</comment>
<dbReference type="Gene3D" id="1.10.1390.10">
    <property type="match status" value="1"/>
</dbReference>
<keyword evidence="5" id="KW-0324">Glycolysis</keyword>
<gene>
    <name evidence="8" type="ORF">METZ01_LOCUS15362</name>
</gene>
<dbReference type="HAMAP" id="MF_00473">
    <property type="entry name" value="G6P_isomerase"/>
    <property type="match status" value="1"/>
</dbReference>
<dbReference type="EMBL" id="UINC01000875">
    <property type="protein sequence ID" value="SUZ62508.1"/>
    <property type="molecule type" value="Genomic_DNA"/>
</dbReference>
<evidence type="ECO:0000256" key="6">
    <source>
        <dbReference type="ARBA" id="ARBA00023235"/>
    </source>
</evidence>
<evidence type="ECO:0000313" key="8">
    <source>
        <dbReference type="EMBL" id="SUZ62508.1"/>
    </source>
</evidence>
<dbReference type="InterPro" id="IPR046348">
    <property type="entry name" value="SIS_dom_sf"/>
</dbReference>
<evidence type="ECO:0000256" key="1">
    <source>
        <dbReference type="ARBA" id="ARBA00004926"/>
    </source>
</evidence>
<dbReference type="PROSITE" id="PS00174">
    <property type="entry name" value="P_GLUCOSE_ISOMERASE_2"/>
    <property type="match status" value="1"/>
</dbReference>
<accession>A0A381P8H4</accession>
<dbReference type="PANTHER" id="PTHR11469:SF1">
    <property type="entry name" value="GLUCOSE-6-PHOSPHATE ISOMERASE"/>
    <property type="match status" value="1"/>
</dbReference>
<dbReference type="NCBIfam" id="NF001211">
    <property type="entry name" value="PRK00179.1"/>
    <property type="match status" value="1"/>
</dbReference>
<dbReference type="InterPro" id="IPR035476">
    <property type="entry name" value="SIS_PGI_1"/>
</dbReference>
<dbReference type="CDD" id="cd05015">
    <property type="entry name" value="SIS_PGI_1"/>
    <property type="match status" value="1"/>
</dbReference>
<dbReference type="PANTHER" id="PTHR11469">
    <property type="entry name" value="GLUCOSE-6-PHOSPHATE ISOMERASE"/>
    <property type="match status" value="1"/>
</dbReference>
<dbReference type="GO" id="GO:0048029">
    <property type="term" value="F:monosaccharide binding"/>
    <property type="evidence" value="ECO:0007669"/>
    <property type="project" value="TreeGrafter"/>
</dbReference>
<reference evidence="8" key="1">
    <citation type="submission" date="2018-05" db="EMBL/GenBank/DDBJ databases">
        <authorList>
            <person name="Lanie J.A."/>
            <person name="Ng W.-L."/>
            <person name="Kazmierczak K.M."/>
            <person name="Andrzejewski T.M."/>
            <person name="Davidsen T.M."/>
            <person name="Wayne K.J."/>
            <person name="Tettelin H."/>
            <person name="Glass J.I."/>
            <person name="Rusch D."/>
            <person name="Podicherti R."/>
            <person name="Tsui H.-C.T."/>
            <person name="Winkler M.E."/>
        </authorList>
    </citation>
    <scope>NUCLEOTIDE SEQUENCE</scope>
</reference>
<dbReference type="AlphaFoldDB" id="A0A381P8H4"/>
<comment type="pathway">
    <text evidence="1">Carbohydrate degradation; glycolysis; D-glyceraldehyde 3-phosphate and glycerone phosphate from D-glucose: step 2/4.</text>
</comment>
<dbReference type="GO" id="GO:0006096">
    <property type="term" value="P:glycolytic process"/>
    <property type="evidence" value="ECO:0007669"/>
    <property type="project" value="UniProtKB-UniPathway"/>
</dbReference>
<sequence>MNPPDEASAAWAALAAHRDNLAGTHLRELVGDADRIGLLTVEVADLRLDLSRQPLTATTVDLLVDLATERKVDRFVERMLSGEPVNSTEGRPALHTALRAPRDTTIEVGGADVVAAVHENLERMAYLARRIRSGEMVGATGTPIDSVVALGVGGSHLGPAMVSEALADLAHPEVELRFSSNLDGTDLVDALRGLDPVSTLVVVSSKSFTTAETLVAAAGARAWLADGVGSDGVGRHLVAVTGAPDRARQWGVDPEMIFPVPQWVGGRFSLASATGLALMVSIGPESFGELLGGMRAVDEHLAGTPFAANGPVMLGLLDVWHRSFLGAGSLAVVPYSSRLARFPSFLQQLMMESLGKRVTAEGSPVGVPTGGVVWGAPGTDGQHAIFQYLHQGTGSVPCDLIGFMRPGHDPGGAHHDMLVANLLAQAEALAVGHTPEEAEAEGTPPELVPHRTMPGNRPSTVILAPELSPSVLGQLIALYEHRTVVAAALWEINPFDQWGVELGKTLARQFGRWIEAETAGDGTPDRGAHNGSTSDLIGYYRRLRNRGDG</sequence>
<dbReference type="GO" id="GO:0005829">
    <property type="term" value="C:cytosol"/>
    <property type="evidence" value="ECO:0007669"/>
    <property type="project" value="TreeGrafter"/>
</dbReference>
<name>A0A381P8H4_9ZZZZ</name>
<dbReference type="GO" id="GO:0004347">
    <property type="term" value="F:glucose-6-phosphate isomerase activity"/>
    <property type="evidence" value="ECO:0007669"/>
    <property type="project" value="UniProtKB-EC"/>
</dbReference>
<dbReference type="InterPro" id="IPR023096">
    <property type="entry name" value="G6P_Isomerase_C"/>
</dbReference>
<dbReference type="UniPathway" id="UPA00109">
    <property type="reaction ID" value="UER00181"/>
</dbReference>
<dbReference type="SUPFAM" id="SSF53697">
    <property type="entry name" value="SIS domain"/>
    <property type="match status" value="1"/>
</dbReference>
<dbReference type="InterPro" id="IPR018189">
    <property type="entry name" value="Phosphoglucose_isomerase_CS"/>
</dbReference>
<dbReference type="Gene3D" id="3.40.50.10490">
    <property type="entry name" value="Glucose-6-phosphate isomerase like protein, domain 1"/>
    <property type="match status" value="2"/>
</dbReference>
<dbReference type="EC" id="5.3.1.9" evidence="3"/>
<evidence type="ECO:0000256" key="5">
    <source>
        <dbReference type="ARBA" id="ARBA00023152"/>
    </source>
</evidence>
<dbReference type="PRINTS" id="PR00662">
    <property type="entry name" value="G6PISOMERASE"/>
</dbReference>
<dbReference type="PROSITE" id="PS51463">
    <property type="entry name" value="P_GLUCOSE_ISOMERASE_3"/>
    <property type="match status" value="1"/>
</dbReference>